<dbReference type="RefSeq" id="WP_073052303.1">
    <property type="nucleotide sequence ID" value="NZ_FQUP01000001.1"/>
</dbReference>
<proteinExistence type="predicted"/>
<evidence type="ECO:0000313" key="3">
    <source>
        <dbReference type="Proteomes" id="UP000184485"/>
    </source>
</evidence>
<protein>
    <submittedName>
        <fullName evidence="2">Ketosteroid isomerase homolog</fullName>
    </submittedName>
</protein>
<dbReference type="AlphaFoldDB" id="A0A1M4ZF71"/>
<gene>
    <name evidence="2" type="ORF">SAMN02745157_1796</name>
</gene>
<dbReference type="OrthoDB" id="9152983at2"/>
<name>A0A1M4ZF71_9HYPH</name>
<keyword evidence="2" id="KW-0413">Isomerase</keyword>
<dbReference type="Proteomes" id="UP000184485">
    <property type="component" value="Unassembled WGS sequence"/>
</dbReference>
<dbReference type="Pfam" id="PF12680">
    <property type="entry name" value="SnoaL_2"/>
    <property type="match status" value="1"/>
</dbReference>
<dbReference type="SUPFAM" id="SSF54427">
    <property type="entry name" value="NTF2-like"/>
    <property type="match status" value="1"/>
</dbReference>
<reference evidence="2 3" key="1">
    <citation type="submission" date="2016-11" db="EMBL/GenBank/DDBJ databases">
        <authorList>
            <person name="Jaros S."/>
            <person name="Januszkiewicz K."/>
            <person name="Wedrychowicz H."/>
        </authorList>
    </citation>
    <scope>NUCLEOTIDE SEQUENCE [LARGE SCALE GENOMIC DNA]</scope>
    <source>
        <strain evidence="2 3">DSM 19436</strain>
    </source>
</reference>
<dbReference type="InterPro" id="IPR032710">
    <property type="entry name" value="NTF2-like_dom_sf"/>
</dbReference>
<feature type="domain" description="SnoaL-like" evidence="1">
    <location>
        <begin position="15"/>
        <end position="114"/>
    </location>
</feature>
<dbReference type="EMBL" id="FQUP01000001">
    <property type="protein sequence ID" value="SHF16442.1"/>
    <property type="molecule type" value="Genomic_DNA"/>
</dbReference>
<evidence type="ECO:0000313" key="2">
    <source>
        <dbReference type="EMBL" id="SHF16442.1"/>
    </source>
</evidence>
<sequence>MACLAGSPADLLDLYRSRINNHRFDDVAPLIAEDAIFWFNDGSFEGIAAIRSAFEETWQRFPLESYWLDTVAWVARDDRAAACTYHFHWTATVDGRPVSGGGRGTTVMRRDRDGWLIAHEHLSAHPQR</sequence>
<keyword evidence="3" id="KW-1185">Reference proteome</keyword>
<dbReference type="STRING" id="1122133.SAMN02745157_1796"/>
<dbReference type="Gene3D" id="3.10.450.50">
    <property type="match status" value="1"/>
</dbReference>
<accession>A0A1M4ZF71</accession>
<dbReference type="GO" id="GO:0016853">
    <property type="term" value="F:isomerase activity"/>
    <property type="evidence" value="ECO:0007669"/>
    <property type="project" value="UniProtKB-KW"/>
</dbReference>
<organism evidence="2 3">
    <name type="scientific">Kaistia soli DSM 19436</name>
    <dbReference type="NCBI Taxonomy" id="1122133"/>
    <lineage>
        <taxon>Bacteria</taxon>
        <taxon>Pseudomonadati</taxon>
        <taxon>Pseudomonadota</taxon>
        <taxon>Alphaproteobacteria</taxon>
        <taxon>Hyphomicrobiales</taxon>
        <taxon>Kaistiaceae</taxon>
        <taxon>Kaistia</taxon>
    </lineage>
</organism>
<evidence type="ECO:0000259" key="1">
    <source>
        <dbReference type="Pfam" id="PF12680"/>
    </source>
</evidence>
<dbReference type="InterPro" id="IPR037401">
    <property type="entry name" value="SnoaL-like"/>
</dbReference>